<dbReference type="HOGENOM" id="CLU_1404420_0_0_1"/>
<feature type="compositionally biased region" description="Basic and acidic residues" evidence="1">
    <location>
        <begin position="107"/>
        <end position="126"/>
    </location>
</feature>
<feature type="compositionally biased region" description="Pro residues" evidence="1">
    <location>
        <begin position="40"/>
        <end position="49"/>
    </location>
</feature>
<dbReference type="AlphaFoldDB" id="J3LED7"/>
<name>J3LED7_ORYBR</name>
<dbReference type="Gramene" id="OB02G30040.1">
    <property type="protein sequence ID" value="OB02G30040.1"/>
    <property type="gene ID" value="OB02G30040"/>
</dbReference>
<organism evidence="2">
    <name type="scientific">Oryza brachyantha</name>
    <name type="common">malo sina</name>
    <dbReference type="NCBI Taxonomy" id="4533"/>
    <lineage>
        <taxon>Eukaryota</taxon>
        <taxon>Viridiplantae</taxon>
        <taxon>Streptophyta</taxon>
        <taxon>Embryophyta</taxon>
        <taxon>Tracheophyta</taxon>
        <taxon>Spermatophyta</taxon>
        <taxon>Magnoliopsida</taxon>
        <taxon>Liliopsida</taxon>
        <taxon>Poales</taxon>
        <taxon>Poaceae</taxon>
        <taxon>BOP clade</taxon>
        <taxon>Oryzoideae</taxon>
        <taxon>Oryzeae</taxon>
        <taxon>Oryzinae</taxon>
        <taxon>Oryza</taxon>
    </lineage>
</organism>
<proteinExistence type="predicted"/>
<sequence length="194" mass="20996">MSSSPHGCLLLHHAGHGHAHALSHSHSHGRAHTSTRSPSSAPPPPPPAASPAIATTAIAPPVTKTAPPTSAPGADEDEWGGLLRREPPEAGLLQDVLHGFYPTPTRRPHDDDLRDARPALKHERLYDASPAASPWGIVEGDRDEGDYNEDDDDDNDGDYRVFPMMPQGLLEDVIQCQPYLEVFAAHHPQRPKLN</sequence>
<dbReference type="Proteomes" id="UP000006038">
    <property type="component" value="Unassembled WGS sequence"/>
</dbReference>
<feature type="region of interest" description="Disordered" evidence="1">
    <location>
        <begin position="18"/>
        <end position="163"/>
    </location>
</feature>
<reference evidence="2" key="1">
    <citation type="submission" date="2013-04" db="UniProtKB">
        <authorList>
            <consortium name="EnsemblPlants"/>
        </authorList>
    </citation>
    <scope>IDENTIFICATION</scope>
</reference>
<dbReference type="EnsemblPlants" id="OB02G30040.1">
    <property type="protein sequence ID" value="OB02G30040.1"/>
    <property type="gene ID" value="OB02G30040"/>
</dbReference>
<evidence type="ECO:0000313" key="2">
    <source>
        <dbReference type="EnsemblPlants" id="OB02G30040.1"/>
    </source>
</evidence>
<keyword evidence="3" id="KW-1185">Reference proteome</keyword>
<evidence type="ECO:0000313" key="3">
    <source>
        <dbReference type="Proteomes" id="UP000006038"/>
    </source>
</evidence>
<evidence type="ECO:0000256" key="1">
    <source>
        <dbReference type="SAM" id="MobiDB-lite"/>
    </source>
</evidence>
<accession>J3LED7</accession>
<feature type="compositionally biased region" description="Acidic residues" evidence="1">
    <location>
        <begin position="141"/>
        <end position="156"/>
    </location>
</feature>
<feature type="compositionally biased region" description="Low complexity" evidence="1">
    <location>
        <begin position="50"/>
        <end position="72"/>
    </location>
</feature>
<protein>
    <submittedName>
        <fullName evidence="2">Uncharacterized protein</fullName>
    </submittedName>
</protein>
<feature type="compositionally biased region" description="Basic residues" evidence="1">
    <location>
        <begin position="18"/>
        <end position="33"/>
    </location>
</feature>